<dbReference type="PANTHER" id="PTHR38095:SF1">
    <property type="entry name" value="ANAEROBIC DIMETHYL SULFOXIDE REDUCTASE CHAIN YNFH"/>
    <property type="match status" value="1"/>
</dbReference>
<sequence length="304" mass="32518">MIFFTTLAGAAQGLLLVLVGIQFSVQWRLAQAPQALFIAGAAVILVLSAIGLVAATFHLGRPMRAWRSAAMWRTSWLSREVIVLPAFMAAVAVWGGFHWLGTPSAAAAIIAAVLALLLYLCTGMIYAAVKAIKEWATPMTPVNYALLGLASGLLLSTALTAWLAPGFTPLLAKLTLGAIVLSALARGATLWRNLSLVPTTTTQTAIGVRHPKIDQKAQGAMGGSFNTREFFHGKTPQAVQTIRWSAVVLGFVIPAAVLAITLGASSAVMLTLLFVVQWMGMLAERWSFFAEGQHPQNLYYRSRS</sequence>
<dbReference type="Proteomes" id="UP001549320">
    <property type="component" value="Unassembled WGS sequence"/>
</dbReference>
<dbReference type="EMBL" id="JBEPSH010000002">
    <property type="protein sequence ID" value="MET4575888.1"/>
    <property type="molecule type" value="Genomic_DNA"/>
</dbReference>
<feature type="transmembrane region" description="Helical" evidence="1">
    <location>
        <begin position="81"/>
        <end position="100"/>
    </location>
</feature>
<dbReference type="InterPro" id="IPR007059">
    <property type="entry name" value="DmsC"/>
</dbReference>
<evidence type="ECO:0000313" key="2">
    <source>
        <dbReference type="EMBL" id="MET4575888.1"/>
    </source>
</evidence>
<organism evidence="2 3">
    <name type="scientific">Ottowia thiooxydans</name>
    <dbReference type="NCBI Taxonomy" id="219182"/>
    <lineage>
        <taxon>Bacteria</taxon>
        <taxon>Pseudomonadati</taxon>
        <taxon>Pseudomonadota</taxon>
        <taxon>Betaproteobacteria</taxon>
        <taxon>Burkholderiales</taxon>
        <taxon>Comamonadaceae</taxon>
        <taxon>Ottowia</taxon>
    </lineage>
</organism>
<gene>
    <name evidence="2" type="ORF">ABIE13_000988</name>
</gene>
<proteinExistence type="predicted"/>
<protein>
    <submittedName>
        <fullName evidence="2">DMSO reductase anchor subunit</fullName>
    </submittedName>
</protein>
<dbReference type="PANTHER" id="PTHR38095">
    <property type="entry name" value="ANAEROBIC DIMETHYL SULFOXIDE REDUCTASE CHAIN YNFH"/>
    <property type="match status" value="1"/>
</dbReference>
<comment type="caution">
    <text evidence="2">The sequence shown here is derived from an EMBL/GenBank/DDBJ whole genome shotgun (WGS) entry which is preliminary data.</text>
</comment>
<keyword evidence="1" id="KW-1133">Transmembrane helix</keyword>
<evidence type="ECO:0000256" key="1">
    <source>
        <dbReference type="SAM" id="Phobius"/>
    </source>
</evidence>
<feature type="transmembrane region" description="Helical" evidence="1">
    <location>
        <begin position="246"/>
        <end position="279"/>
    </location>
</feature>
<evidence type="ECO:0000313" key="3">
    <source>
        <dbReference type="Proteomes" id="UP001549320"/>
    </source>
</evidence>
<keyword evidence="1" id="KW-0812">Transmembrane</keyword>
<accession>A0ABV2Q4C8</accession>
<feature type="transmembrane region" description="Helical" evidence="1">
    <location>
        <begin position="170"/>
        <end position="188"/>
    </location>
</feature>
<feature type="transmembrane region" description="Helical" evidence="1">
    <location>
        <begin position="141"/>
        <end position="164"/>
    </location>
</feature>
<feature type="transmembrane region" description="Helical" evidence="1">
    <location>
        <begin position="106"/>
        <end position="129"/>
    </location>
</feature>
<dbReference type="Gene3D" id="1.20.1630.10">
    <property type="entry name" value="Formate dehydrogenase/DMSO reductase domain"/>
    <property type="match status" value="1"/>
</dbReference>
<keyword evidence="3" id="KW-1185">Reference proteome</keyword>
<keyword evidence="1" id="KW-0472">Membrane</keyword>
<reference evidence="2 3" key="1">
    <citation type="submission" date="2024-06" db="EMBL/GenBank/DDBJ databases">
        <title>Sorghum-associated microbial communities from plants grown in Nebraska, USA.</title>
        <authorList>
            <person name="Schachtman D."/>
        </authorList>
    </citation>
    <scope>NUCLEOTIDE SEQUENCE [LARGE SCALE GENOMIC DNA]</scope>
    <source>
        <strain evidence="2 3">2709</strain>
    </source>
</reference>
<feature type="transmembrane region" description="Helical" evidence="1">
    <location>
        <begin position="36"/>
        <end position="60"/>
    </location>
</feature>
<dbReference type="RefSeq" id="WP_354441656.1">
    <property type="nucleotide sequence ID" value="NZ_JBEPSH010000002.1"/>
</dbReference>
<dbReference type="Pfam" id="PF04976">
    <property type="entry name" value="DmsC"/>
    <property type="match status" value="1"/>
</dbReference>
<name>A0ABV2Q4C8_9BURK</name>